<name>A0A6N7LUL6_9GAMM</name>
<sequence>MRPRFCETDALGHINNTVIPVWFLEAREPVIALFTPDPTHGENGLAMVHMDISFKAESMFGAPVTVTTAIGNVGNSSLVVVQRAWQNGVLTAVGKATLVSFNTAARKSQSITDQQREQLNLHLDGPEAEQPPLG</sequence>
<protein>
    <submittedName>
        <fullName evidence="3">Acyl-CoA thioesterase</fullName>
    </submittedName>
</protein>
<dbReference type="GO" id="GO:0047617">
    <property type="term" value="F:fatty acyl-CoA hydrolase activity"/>
    <property type="evidence" value="ECO:0007669"/>
    <property type="project" value="TreeGrafter"/>
</dbReference>
<comment type="caution">
    <text evidence="3">The sequence shown here is derived from an EMBL/GenBank/DDBJ whole genome shotgun (WGS) entry which is preliminary data.</text>
</comment>
<dbReference type="PANTHER" id="PTHR31793:SF27">
    <property type="entry name" value="NOVEL THIOESTERASE SUPERFAMILY DOMAIN AND SAPOSIN A-TYPE DOMAIN CONTAINING PROTEIN (0610012H03RIK)"/>
    <property type="match status" value="1"/>
</dbReference>
<evidence type="ECO:0000256" key="1">
    <source>
        <dbReference type="ARBA" id="ARBA00005953"/>
    </source>
</evidence>
<dbReference type="CDD" id="cd00586">
    <property type="entry name" value="4HBT"/>
    <property type="match status" value="1"/>
</dbReference>
<gene>
    <name evidence="3" type="ORF">GFN93_06555</name>
</gene>
<dbReference type="Pfam" id="PF13279">
    <property type="entry name" value="4HBT_2"/>
    <property type="match status" value="1"/>
</dbReference>
<evidence type="ECO:0000313" key="3">
    <source>
        <dbReference type="EMBL" id="MQX52904.1"/>
    </source>
</evidence>
<dbReference type="InterPro" id="IPR029069">
    <property type="entry name" value="HotDog_dom_sf"/>
</dbReference>
<evidence type="ECO:0000313" key="4">
    <source>
        <dbReference type="Proteomes" id="UP000469421"/>
    </source>
</evidence>
<accession>A0A6N7LUL6</accession>
<dbReference type="Proteomes" id="UP000469421">
    <property type="component" value="Unassembled WGS sequence"/>
</dbReference>
<dbReference type="SUPFAM" id="SSF54637">
    <property type="entry name" value="Thioesterase/thiol ester dehydrase-isomerase"/>
    <property type="match status" value="1"/>
</dbReference>
<dbReference type="PANTHER" id="PTHR31793">
    <property type="entry name" value="4-HYDROXYBENZOYL-COA THIOESTERASE FAMILY MEMBER"/>
    <property type="match status" value="1"/>
</dbReference>
<keyword evidence="2" id="KW-0378">Hydrolase</keyword>
<comment type="similarity">
    <text evidence="1">Belongs to the 4-hydroxybenzoyl-CoA thioesterase family.</text>
</comment>
<proteinExistence type="inferred from homology"/>
<reference evidence="3 4" key="1">
    <citation type="submission" date="2019-10" db="EMBL/GenBank/DDBJ databases">
        <title>Alcanivorax sp.PA15-N-34 draft genome sequence.</title>
        <authorList>
            <person name="Liao X."/>
            <person name="Shao Z."/>
        </authorList>
    </citation>
    <scope>NUCLEOTIDE SEQUENCE [LARGE SCALE GENOMIC DNA]</scope>
    <source>
        <strain evidence="3 4">PA15-N-34</strain>
    </source>
</reference>
<dbReference type="Gene3D" id="3.10.129.10">
    <property type="entry name" value="Hotdog Thioesterase"/>
    <property type="match status" value="1"/>
</dbReference>
<dbReference type="InterPro" id="IPR050563">
    <property type="entry name" value="4-hydroxybenzoyl-CoA_TE"/>
</dbReference>
<dbReference type="EMBL" id="WIRE01000001">
    <property type="protein sequence ID" value="MQX52904.1"/>
    <property type="molecule type" value="Genomic_DNA"/>
</dbReference>
<evidence type="ECO:0000256" key="2">
    <source>
        <dbReference type="ARBA" id="ARBA00022801"/>
    </source>
</evidence>
<organism evidence="3 4">
    <name type="scientific">Alcanivorax sediminis</name>
    <dbReference type="NCBI Taxonomy" id="2663008"/>
    <lineage>
        <taxon>Bacteria</taxon>
        <taxon>Pseudomonadati</taxon>
        <taxon>Pseudomonadota</taxon>
        <taxon>Gammaproteobacteria</taxon>
        <taxon>Oceanospirillales</taxon>
        <taxon>Alcanivoracaceae</taxon>
        <taxon>Alcanivorax</taxon>
    </lineage>
</organism>
<keyword evidence="4" id="KW-1185">Reference proteome</keyword>
<dbReference type="AlphaFoldDB" id="A0A6N7LUL6"/>